<feature type="compositionally biased region" description="Low complexity" evidence="1">
    <location>
        <begin position="204"/>
        <end position="218"/>
    </location>
</feature>
<gene>
    <name evidence="2" type="ORF">CspeluHIS016_0500890</name>
</gene>
<feature type="compositionally biased region" description="Polar residues" evidence="1">
    <location>
        <begin position="50"/>
        <end position="65"/>
    </location>
</feature>
<feature type="region of interest" description="Disordered" evidence="1">
    <location>
        <begin position="1"/>
        <end position="79"/>
    </location>
</feature>
<dbReference type="AlphaFoldDB" id="A0AAD3YDK7"/>
<dbReference type="EMBL" id="BTCM01000005">
    <property type="protein sequence ID" value="GMK58057.1"/>
    <property type="molecule type" value="Genomic_DNA"/>
</dbReference>
<dbReference type="Proteomes" id="UP001222932">
    <property type="component" value="Unassembled WGS sequence"/>
</dbReference>
<evidence type="ECO:0000256" key="1">
    <source>
        <dbReference type="SAM" id="MobiDB-lite"/>
    </source>
</evidence>
<comment type="caution">
    <text evidence="2">The sequence shown here is derived from an EMBL/GenBank/DDBJ whole genome shotgun (WGS) entry which is preliminary data.</text>
</comment>
<organism evidence="2 3">
    <name type="scientific">Cutaneotrichosporon spelunceum</name>
    <dbReference type="NCBI Taxonomy" id="1672016"/>
    <lineage>
        <taxon>Eukaryota</taxon>
        <taxon>Fungi</taxon>
        <taxon>Dikarya</taxon>
        <taxon>Basidiomycota</taxon>
        <taxon>Agaricomycotina</taxon>
        <taxon>Tremellomycetes</taxon>
        <taxon>Trichosporonales</taxon>
        <taxon>Trichosporonaceae</taxon>
        <taxon>Cutaneotrichosporon</taxon>
    </lineage>
</organism>
<protein>
    <submittedName>
        <fullName evidence="2">Uncharacterized protein</fullName>
    </submittedName>
</protein>
<feature type="compositionally biased region" description="Low complexity" evidence="1">
    <location>
        <begin position="225"/>
        <end position="237"/>
    </location>
</feature>
<feature type="region of interest" description="Disordered" evidence="1">
    <location>
        <begin position="114"/>
        <end position="259"/>
    </location>
</feature>
<proteinExistence type="predicted"/>
<sequence>MSRNPFCLPHMASQEESTRLDIRSVRSRSQRPTSRHERSDRSAAPDGRNGPSSEQTHVYTFATNQPDPSDPPTPPAIPAHLVYTYRNPLQLVVEAAEADGSEDGSSLVTTAAVVGSPSPQEPLSLHAPLSNHAGSNHARSNPRCGMSSNEHSPPISLATDTNSSGPILPRQFAGRMVPVLTPCQPPAQHPSPNRYSLRYPPLSPGSSAPSSEQAPQALESPEGSQPRPLLLHPQPRRIVPLPSFPRTPVPPYHTVDPPYHTVDPQPPAIITRYRASLACTTVAGRPLLAALLWGPNGRPERRALMDALRRVAPDLDLDLDARVAHVLANETLWAASVAIEGILVECVNRPAESERGERGARTRRGRWTRWRRRTLCCLDLEPVPT</sequence>
<keyword evidence="3" id="KW-1185">Reference proteome</keyword>
<accession>A0AAD3YDK7</accession>
<evidence type="ECO:0000313" key="3">
    <source>
        <dbReference type="Proteomes" id="UP001222932"/>
    </source>
</evidence>
<reference evidence="2" key="1">
    <citation type="journal article" date="2023" name="BMC Genomics">
        <title>Chromosome-level genome assemblies of Cutaneotrichosporon spp. (Trichosporonales, Basidiomycota) reveal imbalanced evolution between nucleotide sequences and chromosome synteny.</title>
        <authorList>
            <person name="Kobayashi Y."/>
            <person name="Kayamori A."/>
            <person name="Aoki K."/>
            <person name="Shiwa Y."/>
            <person name="Matsutani M."/>
            <person name="Fujita N."/>
            <person name="Sugita T."/>
            <person name="Iwasaki W."/>
            <person name="Tanaka N."/>
            <person name="Takashima M."/>
        </authorList>
    </citation>
    <scope>NUCLEOTIDE SEQUENCE</scope>
    <source>
        <strain evidence="2">HIS016</strain>
    </source>
</reference>
<evidence type="ECO:0000313" key="2">
    <source>
        <dbReference type="EMBL" id="GMK58057.1"/>
    </source>
</evidence>
<feature type="compositionally biased region" description="Basic and acidic residues" evidence="1">
    <location>
        <begin position="34"/>
        <end position="43"/>
    </location>
</feature>
<feature type="compositionally biased region" description="Pro residues" evidence="1">
    <location>
        <begin position="68"/>
        <end position="77"/>
    </location>
</feature>
<reference evidence="2" key="2">
    <citation type="submission" date="2023-06" db="EMBL/GenBank/DDBJ databases">
        <authorList>
            <person name="Kobayashi Y."/>
            <person name="Kayamori A."/>
            <person name="Aoki K."/>
            <person name="Shiwa Y."/>
            <person name="Fujita N."/>
            <person name="Sugita T."/>
            <person name="Iwasaki W."/>
            <person name="Tanaka N."/>
            <person name="Takashima M."/>
        </authorList>
    </citation>
    <scope>NUCLEOTIDE SEQUENCE</scope>
    <source>
        <strain evidence="2">HIS016</strain>
    </source>
</reference>
<feature type="compositionally biased region" description="Pro residues" evidence="1">
    <location>
        <begin position="242"/>
        <end position="251"/>
    </location>
</feature>
<name>A0AAD3YDK7_9TREE</name>